<evidence type="ECO:0000259" key="5">
    <source>
        <dbReference type="PROSITE" id="PS51891"/>
    </source>
</evidence>
<dbReference type="GO" id="GO:0016846">
    <property type="term" value="F:carbon-sulfur lyase activity"/>
    <property type="evidence" value="ECO:0007669"/>
    <property type="project" value="InterPro"/>
</dbReference>
<evidence type="ECO:0000256" key="3">
    <source>
        <dbReference type="ARBA" id="ARBA00022833"/>
    </source>
</evidence>
<dbReference type="OrthoDB" id="9786619at2"/>
<dbReference type="PANTHER" id="PTHR33337">
    <property type="entry name" value="GFA DOMAIN-CONTAINING PROTEIN"/>
    <property type="match status" value="1"/>
</dbReference>
<evidence type="ECO:0000256" key="1">
    <source>
        <dbReference type="ARBA" id="ARBA00005495"/>
    </source>
</evidence>
<dbReference type="AlphaFoldDB" id="A0A2J8I0K8"/>
<organism evidence="6 7">
    <name type="scientific">Vibrio diazotrophicus</name>
    <dbReference type="NCBI Taxonomy" id="685"/>
    <lineage>
        <taxon>Bacteria</taxon>
        <taxon>Pseudomonadati</taxon>
        <taxon>Pseudomonadota</taxon>
        <taxon>Gammaproteobacteria</taxon>
        <taxon>Vibrionales</taxon>
        <taxon>Vibrionaceae</taxon>
        <taxon>Vibrio</taxon>
    </lineage>
</organism>
<evidence type="ECO:0000313" key="7">
    <source>
        <dbReference type="Proteomes" id="UP000236449"/>
    </source>
</evidence>
<sequence>MIKGSCCCGTVQFELSEKPSMMGTCHCSRCRKVGASTLVFVNSNSFKITNGRDKIATYKAVEPYKYNRCFCSVCGTSLGEVLSDVKSFPVSANCFDGELDIENQFHEFTSEKPKWLKIGDDAKQFCEHPEF</sequence>
<dbReference type="GO" id="GO:0046872">
    <property type="term" value="F:metal ion binding"/>
    <property type="evidence" value="ECO:0007669"/>
    <property type="project" value="UniProtKB-KW"/>
</dbReference>
<dbReference type="SUPFAM" id="SSF51316">
    <property type="entry name" value="Mss4-like"/>
    <property type="match status" value="1"/>
</dbReference>
<evidence type="ECO:0000313" key="6">
    <source>
        <dbReference type="EMBL" id="PNI04066.1"/>
    </source>
</evidence>
<dbReference type="Pfam" id="PF04828">
    <property type="entry name" value="GFA"/>
    <property type="match status" value="1"/>
</dbReference>
<keyword evidence="3" id="KW-0862">Zinc</keyword>
<keyword evidence="4" id="KW-0456">Lyase</keyword>
<dbReference type="Proteomes" id="UP000236449">
    <property type="component" value="Unassembled WGS sequence"/>
</dbReference>
<dbReference type="PANTHER" id="PTHR33337:SF40">
    <property type="entry name" value="CENP-V_GFA DOMAIN-CONTAINING PROTEIN-RELATED"/>
    <property type="match status" value="1"/>
</dbReference>
<comment type="similarity">
    <text evidence="1">Belongs to the Gfa family.</text>
</comment>
<dbReference type="InterPro" id="IPR011057">
    <property type="entry name" value="Mss4-like_sf"/>
</dbReference>
<dbReference type="Gene3D" id="3.90.1590.10">
    <property type="entry name" value="glutathione-dependent formaldehyde- activating enzyme (gfa)"/>
    <property type="match status" value="1"/>
</dbReference>
<proteinExistence type="inferred from homology"/>
<accession>A0A2J8I0K8</accession>
<gene>
    <name evidence="6" type="ORF">C1N32_13780</name>
</gene>
<evidence type="ECO:0000256" key="4">
    <source>
        <dbReference type="ARBA" id="ARBA00023239"/>
    </source>
</evidence>
<feature type="domain" description="CENP-V/GFA" evidence="5">
    <location>
        <begin position="2"/>
        <end position="107"/>
    </location>
</feature>
<dbReference type="RefSeq" id="WP_102966521.1">
    <property type="nucleotide sequence ID" value="NZ_JAPWHJ010000019.1"/>
</dbReference>
<protein>
    <submittedName>
        <fullName evidence="6">Aldehyde-activating protein</fullName>
    </submittedName>
</protein>
<reference evidence="6 7" key="1">
    <citation type="submission" date="2018-01" db="EMBL/GenBank/DDBJ databases">
        <title>Draft genome sequences of six Vibrio diazotrophicus strains isolated from deep-sea sediments of the Baltic Sea.</title>
        <authorList>
            <person name="Castillo D."/>
            <person name="Vandieken V."/>
            <person name="Chiang O."/>
            <person name="Middelboe M."/>
        </authorList>
    </citation>
    <scope>NUCLEOTIDE SEQUENCE [LARGE SCALE GENOMIC DNA]</scope>
    <source>
        <strain evidence="6 7">60.27F</strain>
    </source>
</reference>
<dbReference type="InterPro" id="IPR006913">
    <property type="entry name" value="CENP-V/GFA"/>
</dbReference>
<keyword evidence="2" id="KW-0479">Metal-binding</keyword>
<evidence type="ECO:0000256" key="2">
    <source>
        <dbReference type="ARBA" id="ARBA00022723"/>
    </source>
</evidence>
<dbReference type="EMBL" id="POSK01000009">
    <property type="protein sequence ID" value="PNI04066.1"/>
    <property type="molecule type" value="Genomic_DNA"/>
</dbReference>
<comment type="caution">
    <text evidence="6">The sequence shown here is derived from an EMBL/GenBank/DDBJ whole genome shotgun (WGS) entry which is preliminary data.</text>
</comment>
<dbReference type="PROSITE" id="PS51891">
    <property type="entry name" value="CENP_V_GFA"/>
    <property type="match status" value="1"/>
</dbReference>
<name>A0A2J8I0K8_VIBDI</name>